<dbReference type="SMR" id="A0A5F7Z8N4"/>
<proteinExistence type="predicted"/>
<feature type="repeat" description="RCC1" evidence="13">
    <location>
        <begin position="408"/>
        <end position="460"/>
    </location>
</feature>
<dbReference type="PROSITE" id="PS00626">
    <property type="entry name" value="RCC1_2"/>
    <property type="match status" value="1"/>
</dbReference>
<feature type="compositionally biased region" description="Basic residues" evidence="14">
    <location>
        <begin position="82"/>
        <end position="92"/>
    </location>
</feature>
<evidence type="ECO:0000256" key="3">
    <source>
        <dbReference type="ARBA" id="ARBA00022490"/>
    </source>
</evidence>
<sequence length="635" mass="68291">MKHEIMTKNKEYEGEEREAERPSATGGCGRRRCERRQGGLTGRRLRVCHPAPPTTGPQRPEGASAPPLLARRPLPTTDPSRRLLHSRPRSRPCARAPAPTPPRQAPPSCGPSRKRQQSDLAWSASPAPQRPPPRRPCFSPGYVTPPPSQGQLRGAETWELLAAAWAVQGLGGRGVQQPCTPGNGTATEISGLTKKYCGANSYGQLGLGHKEDVLLPQQLNDFCKPRSVRRITGGGGHSAVVTDIGDLFVCGLNKDGQLGLGHTEDIPYFTPCKSLFGCPIQQVACGWDFTIILTENGQVLSCGSNSFGQLGVPHGPRRCVVPQAIELHKEKVVCIAAGLRHALAATASGIVFQWGTGLASCGRRLCPGQTLPLFFTAKEPSRVTGLENSKAMCVLAGSDHSASLTDAGEVYVWGSNKHGQLATEAAFLPVPQKIEAHCFQNEKVTAVWSGWTHLVAQTETGKVFTWGRADYGQLGRKLETYEGWKLEKQDSFLPCSRLLNSMPSSLHCLTGATEVSCGSEHNLAVIGGVCYSWGWNEHGMCGDGTEANIWAPKPVQALLSSSGLLVGCGAGHSLALCQLPAHPALVQDPKVTYLSPDATEDTESQEAMDKERNWKERQSETSTQSQSDWSRNGGL</sequence>
<evidence type="ECO:0000256" key="12">
    <source>
        <dbReference type="ARBA" id="ARBA00079590"/>
    </source>
</evidence>
<dbReference type="InterPro" id="IPR058923">
    <property type="entry name" value="RCC1-like_dom"/>
</dbReference>
<keyword evidence="3" id="KW-0963">Cytoplasm</keyword>
<feature type="repeat" description="RCC1" evidence="13">
    <location>
        <begin position="461"/>
        <end position="528"/>
    </location>
</feature>
<dbReference type="GO" id="GO:0005085">
    <property type="term" value="F:guanyl-nucleotide exchange factor activity"/>
    <property type="evidence" value="ECO:0007669"/>
    <property type="project" value="UniProtKB-KW"/>
</dbReference>
<keyword evidence="6" id="KW-0677">Repeat</keyword>
<dbReference type="AlphaFoldDB" id="A0A5F7Z8N4"/>
<evidence type="ECO:0000256" key="6">
    <source>
        <dbReference type="ARBA" id="ARBA00022737"/>
    </source>
</evidence>
<reference evidence="16" key="3">
    <citation type="submission" date="2025-08" db="UniProtKB">
        <authorList>
            <consortium name="Ensembl"/>
        </authorList>
    </citation>
    <scope>IDENTIFICATION</scope>
    <source>
        <strain evidence="16">17573</strain>
    </source>
</reference>
<evidence type="ECO:0000256" key="2">
    <source>
        <dbReference type="ARBA" id="ARBA00004496"/>
    </source>
</evidence>
<comment type="function">
    <text evidence="8">Probable guanine nucleotide exchange factor (GEF), which may be involved in the secretion process.</text>
</comment>
<comment type="subunit">
    <text evidence="9">Interacts with SEC5. The interaction occurs only in the presence of magnesium or manganese and is stimulated by dCTP or GTP.</text>
</comment>
<dbReference type="FunFam" id="2.130.10.30:FF:000029">
    <property type="entry name" value="Secretion-regulating guanine nucleotide exchange factor"/>
    <property type="match status" value="1"/>
</dbReference>
<evidence type="ECO:0000313" key="17">
    <source>
        <dbReference type="Proteomes" id="UP000006718"/>
    </source>
</evidence>
<dbReference type="GeneTree" id="ENSGT00940000160684"/>
<evidence type="ECO:0000256" key="13">
    <source>
        <dbReference type="PROSITE-ProRule" id="PRU00235"/>
    </source>
</evidence>
<evidence type="ECO:0000256" key="11">
    <source>
        <dbReference type="ARBA" id="ARBA00079025"/>
    </source>
</evidence>
<dbReference type="GO" id="GO:0050709">
    <property type="term" value="P:negative regulation of protein secretion"/>
    <property type="evidence" value="ECO:0007669"/>
    <property type="project" value="Ensembl"/>
</dbReference>
<evidence type="ECO:0000259" key="15">
    <source>
        <dbReference type="Pfam" id="PF25390"/>
    </source>
</evidence>
<keyword evidence="17" id="KW-1185">Reference proteome</keyword>
<feature type="repeat" description="RCC1" evidence="13">
    <location>
        <begin position="349"/>
        <end position="407"/>
    </location>
</feature>
<dbReference type="PANTHER" id="PTHR45982:SF8">
    <property type="entry name" value="E3 UBIQUITIN-PROTEIN LIGASE HERC2-LIKE PROTEIN-RELATED"/>
    <property type="match status" value="1"/>
</dbReference>
<feature type="compositionally biased region" description="Pro residues" evidence="14">
    <location>
        <begin position="98"/>
        <end position="109"/>
    </location>
</feature>
<dbReference type="PRINTS" id="PR00633">
    <property type="entry name" value="RCCNDNSATION"/>
</dbReference>
<keyword evidence="7" id="KW-0539">Nucleus</keyword>
<feature type="repeat" description="RCC1" evidence="13">
    <location>
        <begin position="297"/>
        <end position="348"/>
    </location>
</feature>
<evidence type="ECO:0000256" key="7">
    <source>
        <dbReference type="ARBA" id="ARBA00023242"/>
    </source>
</evidence>
<feature type="region of interest" description="Disordered" evidence="14">
    <location>
        <begin position="595"/>
        <end position="635"/>
    </location>
</feature>
<protein>
    <recommendedName>
        <fullName evidence="10">Secretion-regulating guanine nucleotide exchange factor</fullName>
    </recommendedName>
    <alternativeName>
        <fullName evidence="12">Deafness locus-associated putative guanine nucleotide exchange factor</fullName>
    </alternativeName>
    <alternativeName>
        <fullName evidence="11">Guanine nucleotide exchange factor-related protein</fullName>
    </alternativeName>
</protein>
<keyword evidence="5" id="KW-0344">Guanine-nucleotide releasing factor</keyword>
<dbReference type="GO" id="GO:0005654">
    <property type="term" value="C:nucleoplasm"/>
    <property type="evidence" value="ECO:0007669"/>
    <property type="project" value="Ensembl"/>
</dbReference>
<evidence type="ECO:0000256" key="4">
    <source>
        <dbReference type="ARBA" id="ARBA00022553"/>
    </source>
</evidence>
<dbReference type="FunFam" id="2.130.10.30:FF:000030">
    <property type="entry name" value="Secretion-regulating guanine nucleotide exchange factor"/>
    <property type="match status" value="1"/>
</dbReference>
<evidence type="ECO:0000256" key="1">
    <source>
        <dbReference type="ARBA" id="ARBA00004123"/>
    </source>
</evidence>
<evidence type="ECO:0000256" key="10">
    <source>
        <dbReference type="ARBA" id="ARBA00067271"/>
    </source>
</evidence>
<feature type="compositionally biased region" description="Low complexity" evidence="14">
    <location>
        <begin position="65"/>
        <end position="75"/>
    </location>
</feature>
<reference evidence="16" key="2">
    <citation type="submission" date="2019-01" db="EMBL/GenBank/DDBJ databases">
        <authorList>
            <person name="Graves T."/>
            <person name="Eichler E.E."/>
            <person name="Wilson R.K."/>
        </authorList>
    </citation>
    <scope>NUCLEOTIDE SEQUENCE [LARGE SCALE GENOMIC DNA]</scope>
    <source>
        <strain evidence="16">17573</strain>
    </source>
</reference>
<dbReference type="VEuPathDB" id="HostDB:ENSMMUG00000006405"/>
<dbReference type="InterPro" id="IPR009091">
    <property type="entry name" value="RCC1/BLIP-II"/>
</dbReference>
<name>A0A5F7Z8N4_MACMU</name>
<keyword evidence="4" id="KW-0597">Phosphoprotein</keyword>
<dbReference type="PANTHER" id="PTHR45982">
    <property type="entry name" value="REGULATOR OF CHROMOSOME CONDENSATION"/>
    <property type="match status" value="1"/>
</dbReference>
<reference evidence="16" key="4">
    <citation type="submission" date="2025-09" db="UniProtKB">
        <authorList>
            <consortium name="Ensembl"/>
        </authorList>
    </citation>
    <scope>IDENTIFICATION</scope>
    <source>
        <strain evidence="16">17573</strain>
    </source>
</reference>
<evidence type="ECO:0000256" key="14">
    <source>
        <dbReference type="SAM" id="MobiDB-lite"/>
    </source>
</evidence>
<dbReference type="InterPro" id="IPR051553">
    <property type="entry name" value="Ran_GTPase-activating"/>
</dbReference>
<dbReference type="Bgee" id="ENSMMUG00000006405">
    <property type="expression patterns" value="Expressed in ileum and 21 other cell types or tissues"/>
</dbReference>
<evidence type="ECO:0000256" key="9">
    <source>
        <dbReference type="ARBA" id="ARBA00065149"/>
    </source>
</evidence>
<dbReference type="Gene3D" id="2.130.10.30">
    <property type="entry name" value="Regulator of chromosome condensation 1/beta-lactamase-inhibitor protein II"/>
    <property type="match status" value="2"/>
</dbReference>
<evidence type="ECO:0000313" key="16">
    <source>
        <dbReference type="Ensembl" id="ENSMMUP00000061893.1"/>
    </source>
</evidence>
<dbReference type="STRING" id="9544.ENSMMUP00000061893"/>
<accession>A0A5F7Z8N4</accession>
<dbReference type="InterPro" id="IPR000408">
    <property type="entry name" value="Reg_chr_condens"/>
</dbReference>
<feature type="domain" description="RCC1-like" evidence="15">
    <location>
        <begin position="197"/>
        <end position="575"/>
    </location>
</feature>
<dbReference type="Proteomes" id="UP000006718">
    <property type="component" value="Chromosome 14"/>
</dbReference>
<evidence type="ECO:0000313" key="18">
    <source>
        <dbReference type="VGNC" id="VGNC:77258"/>
    </source>
</evidence>
<comment type="subcellular location">
    <subcellularLocation>
        <location evidence="2">Cytoplasm</location>
    </subcellularLocation>
    <subcellularLocation>
        <location evidence="1">Nucleus</location>
    </subcellularLocation>
</comment>
<dbReference type="SUPFAM" id="SSF50985">
    <property type="entry name" value="RCC1/BLIP-II"/>
    <property type="match status" value="1"/>
</dbReference>
<feature type="compositionally biased region" description="Basic and acidic residues" evidence="14">
    <location>
        <begin position="607"/>
        <end position="619"/>
    </location>
</feature>
<dbReference type="Pfam" id="PF25390">
    <property type="entry name" value="WD40_RLD"/>
    <property type="match status" value="1"/>
</dbReference>
<evidence type="ECO:0000256" key="5">
    <source>
        <dbReference type="ARBA" id="ARBA00022658"/>
    </source>
</evidence>
<feature type="region of interest" description="Disordered" evidence="14">
    <location>
        <begin position="1"/>
        <end position="151"/>
    </location>
</feature>
<feature type="repeat" description="RCC1" evidence="13">
    <location>
        <begin position="198"/>
        <end position="244"/>
    </location>
</feature>
<reference evidence="17" key="1">
    <citation type="journal article" date="2007" name="Science">
        <title>Evolutionary and biomedical insights from the rhesus macaque genome.</title>
        <authorList>
            <person name="Gibbs R.A."/>
            <person name="Rogers J."/>
            <person name="Katze M.G."/>
            <person name="Bumgarner R."/>
            <person name="Weinstock G.M."/>
            <person name="Mardis E.R."/>
            <person name="Remington K.A."/>
            <person name="Strausberg R.L."/>
            <person name="Venter J.C."/>
            <person name="Wilson R.K."/>
            <person name="Batzer M.A."/>
            <person name="Bustamante C.D."/>
            <person name="Eichler E.E."/>
            <person name="Hahn M.W."/>
            <person name="Hardison R.C."/>
            <person name="Makova K.D."/>
            <person name="Miller W."/>
            <person name="Milosavljevic A."/>
            <person name="Palermo R.E."/>
            <person name="Siepel A."/>
            <person name="Sikela J.M."/>
            <person name="Attaway T."/>
            <person name="Bell S."/>
            <person name="Bernard K.E."/>
            <person name="Buhay C.J."/>
            <person name="Chandrabose M.N."/>
            <person name="Dao M."/>
            <person name="Davis C."/>
            <person name="Delehaunty K.D."/>
            <person name="Ding Y."/>
            <person name="Dinh H.H."/>
            <person name="Dugan-Rocha S."/>
            <person name="Fulton L.A."/>
            <person name="Gabisi R.A."/>
            <person name="Garner T.T."/>
            <person name="Godfrey J."/>
            <person name="Hawes A.C."/>
            <person name="Hernandez J."/>
            <person name="Hines S."/>
            <person name="Holder M."/>
            <person name="Hume J."/>
            <person name="Jhangiani S.N."/>
            <person name="Joshi V."/>
            <person name="Khan Z.M."/>
            <person name="Kirkness E.F."/>
            <person name="Cree A."/>
            <person name="Fowler R.G."/>
            <person name="Lee S."/>
            <person name="Lewis L.R."/>
            <person name="Li Z."/>
            <person name="Liu Y.-S."/>
            <person name="Moore S.M."/>
            <person name="Muzny D."/>
            <person name="Nazareth L.V."/>
            <person name="Ngo D.N."/>
            <person name="Okwuonu G.O."/>
            <person name="Pai G."/>
            <person name="Parker D."/>
            <person name="Paul H.A."/>
            <person name="Pfannkoch C."/>
            <person name="Pohl C.S."/>
            <person name="Rogers Y.-H.C."/>
            <person name="Ruiz S.J."/>
            <person name="Sabo A."/>
            <person name="Santibanez J."/>
            <person name="Schneider B.W."/>
            <person name="Smith S.M."/>
            <person name="Sodergren E."/>
            <person name="Svatek A.F."/>
            <person name="Utterback T.R."/>
            <person name="Vattathil S."/>
            <person name="Warren W."/>
            <person name="White C.S."/>
            <person name="Chinwalla A.T."/>
            <person name="Feng Y."/>
            <person name="Halpern A.L."/>
            <person name="Hillier L.W."/>
            <person name="Huang X."/>
            <person name="Minx P."/>
            <person name="Nelson J.O."/>
            <person name="Pepin K.H."/>
            <person name="Qin X."/>
            <person name="Sutton G.G."/>
            <person name="Venter E."/>
            <person name="Walenz B.P."/>
            <person name="Wallis J.W."/>
            <person name="Worley K.C."/>
            <person name="Yang S.-P."/>
            <person name="Jones S.M."/>
            <person name="Marra M.A."/>
            <person name="Rocchi M."/>
            <person name="Schein J.E."/>
            <person name="Baertsch R."/>
            <person name="Clarke L."/>
            <person name="Csuros M."/>
            <person name="Glasscock J."/>
            <person name="Harris R.A."/>
            <person name="Havlak P."/>
            <person name="Jackson A.R."/>
            <person name="Jiang H."/>
            <person name="Liu Y."/>
            <person name="Messina D.N."/>
            <person name="Shen Y."/>
            <person name="Song H.X.-Z."/>
            <person name="Wylie T."/>
            <person name="Zhang L."/>
            <person name="Birney E."/>
            <person name="Han K."/>
            <person name="Konkel M.K."/>
            <person name="Lee J."/>
            <person name="Smit A.F.A."/>
            <person name="Ullmer B."/>
            <person name="Wang H."/>
            <person name="Xing J."/>
            <person name="Burhans R."/>
            <person name="Cheng Z."/>
            <person name="Karro J.E."/>
            <person name="Ma J."/>
            <person name="Raney B."/>
            <person name="She X."/>
            <person name="Cox M.J."/>
            <person name="Demuth J.P."/>
            <person name="Dumas L.J."/>
            <person name="Han S.-G."/>
            <person name="Hopkins J."/>
            <person name="Karimpour-Fard A."/>
            <person name="Kim Y.H."/>
            <person name="Pollack J.R."/>
            <person name="Vinar T."/>
            <person name="Addo-Quaye C."/>
            <person name="Degenhardt J."/>
            <person name="Denby A."/>
            <person name="Hubisz M.J."/>
            <person name="Indap A."/>
            <person name="Kosiol C."/>
            <person name="Lahn B.T."/>
            <person name="Lawson H.A."/>
            <person name="Marklein A."/>
            <person name="Nielsen R."/>
            <person name="Vallender E.J."/>
            <person name="Clark A.G."/>
            <person name="Ferguson B."/>
            <person name="Hernandez R.D."/>
            <person name="Hirani K."/>
            <person name="Kehrer-Sawatzki H."/>
            <person name="Kolb J."/>
            <person name="Patil S."/>
            <person name="Pu L.-L."/>
            <person name="Ren Y."/>
            <person name="Smith D.G."/>
            <person name="Wheeler D.A."/>
            <person name="Schenck I."/>
            <person name="Ball E.V."/>
            <person name="Chen R."/>
            <person name="Cooper D.N."/>
            <person name="Giardine B."/>
            <person name="Hsu F."/>
            <person name="Kent W.J."/>
            <person name="Lesk A."/>
            <person name="Nelson D.L."/>
            <person name="O'brien W.E."/>
            <person name="Pruefer K."/>
            <person name="Stenson P.D."/>
            <person name="Wallace J.C."/>
            <person name="Ke H."/>
            <person name="Liu X.-M."/>
            <person name="Wang P."/>
            <person name="Xiang A.P."/>
            <person name="Yang F."/>
            <person name="Barber G.P."/>
            <person name="Haussler D."/>
            <person name="Karolchik D."/>
            <person name="Kern A.D."/>
            <person name="Kuhn R.M."/>
            <person name="Smith K.E."/>
            <person name="Zwieg A.S."/>
        </authorList>
    </citation>
    <scope>NUCLEOTIDE SEQUENCE [LARGE SCALE GENOMIC DNA]</scope>
    <source>
        <strain evidence="17">17573</strain>
    </source>
</reference>
<evidence type="ECO:0000256" key="8">
    <source>
        <dbReference type="ARBA" id="ARBA00053612"/>
    </source>
</evidence>
<dbReference type="FunCoup" id="A0A5F7Z8N4">
    <property type="interactions" value="1498"/>
</dbReference>
<dbReference type="ExpressionAtlas" id="A0A5F7Z8N4">
    <property type="expression patterns" value="baseline"/>
</dbReference>
<dbReference type="InParanoid" id="A0A5F7Z8N4"/>
<gene>
    <name evidence="16 18" type="primary">SERGEF</name>
</gene>
<feature type="compositionally biased region" description="Basic and acidic residues" evidence="14">
    <location>
        <begin position="1"/>
        <end position="12"/>
    </location>
</feature>
<feature type="repeat" description="RCC1" evidence="13">
    <location>
        <begin position="528"/>
        <end position="579"/>
    </location>
</feature>
<feature type="repeat" description="RCC1" evidence="13">
    <location>
        <begin position="245"/>
        <end position="296"/>
    </location>
</feature>
<dbReference type="GO" id="GO:0005829">
    <property type="term" value="C:cytosol"/>
    <property type="evidence" value="ECO:0007669"/>
    <property type="project" value="Ensembl"/>
</dbReference>
<dbReference type="PROSITE" id="PS50012">
    <property type="entry name" value="RCC1_3"/>
    <property type="match status" value="7"/>
</dbReference>
<dbReference type="VGNC" id="VGNC:77258">
    <property type="gene designation" value="SERGEF"/>
</dbReference>
<organism evidence="16 17">
    <name type="scientific">Macaca mulatta</name>
    <name type="common">Rhesus macaque</name>
    <dbReference type="NCBI Taxonomy" id="9544"/>
    <lineage>
        <taxon>Eukaryota</taxon>
        <taxon>Metazoa</taxon>
        <taxon>Chordata</taxon>
        <taxon>Craniata</taxon>
        <taxon>Vertebrata</taxon>
        <taxon>Euteleostomi</taxon>
        <taxon>Mammalia</taxon>
        <taxon>Eutheria</taxon>
        <taxon>Euarchontoglires</taxon>
        <taxon>Primates</taxon>
        <taxon>Haplorrhini</taxon>
        <taxon>Catarrhini</taxon>
        <taxon>Cercopithecidae</taxon>
        <taxon>Cercopithecinae</taxon>
        <taxon>Macaca</taxon>
    </lineage>
</organism>
<dbReference type="Ensembl" id="ENSMMUT00000100108.1">
    <property type="protein sequence ID" value="ENSMMUP00000061893.1"/>
    <property type="gene ID" value="ENSMMUG00000006405.4"/>
</dbReference>